<dbReference type="EMBL" id="BLLF01001322">
    <property type="protein sequence ID" value="GFH18575.1"/>
    <property type="molecule type" value="Genomic_DNA"/>
</dbReference>
<dbReference type="PANTHER" id="PTHR42955">
    <property type="entry name" value="GLYCERALDEHYDE-3-PHOSPHATE DEHYDROGENASE"/>
    <property type="match status" value="1"/>
</dbReference>
<sequence length="117" mass="12713">CGAVANTRPESTDALPLPVFVKVGGRFDIRDSCVLYCRISFHLLRLALRLAWSQADAFTIVKLNDVAAVESVAYLIKYDSVHGTWGPSVSVEGSTLVIREGDRSVAVAYTKQSKPAE</sequence>
<gene>
    <name evidence="2" type="ORF">HaLaN_15403</name>
</gene>
<organism evidence="2 3">
    <name type="scientific">Haematococcus lacustris</name>
    <name type="common">Green alga</name>
    <name type="synonym">Haematococcus pluvialis</name>
    <dbReference type="NCBI Taxonomy" id="44745"/>
    <lineage>
        <taxon>Eukaryota</taxon>
        <taxon>Viridiplantae</taxon>
        <taxon>Chlorophyta</taxon>
        <taxon>core chlorophytes</taxon>
        <taxon>Chlorophyceae</taxon>
        <taxon>CS clade</taxon>
        <taxon>Chlamydomonadales</taxon>
        <taxon>Haematococcaceae</taxon>
        <taxon>Haematococcus</taxon>
    </lineage>
</organism>
<keyword evidence="3" id="KW-1185">Reference proteome</keyword>
<dbReference type="InterPro" id="IPR036291">
    <property type="entry name" value="NAD(P)-bd_dom_sf"/>
</dbReference>
<feature type="non-terminal residue" evidence="2">
    <location>
        <position position="117"/>
    </location>
</feature>
<dbReference type="GO" id="GO:0051287">
    <property type="term" value="F:NAD binding"/>
    <property type="evidence" value="ECO:0007669"/>
    <property type="project" value="InterPro"/>
</dbReference>
<dbReference type="Pfam" id="PF00044">
    <property type="entry name" value="Gp_dh_N"/>
    <property type="match status" value="1"/>
</dbReference>
<proteinExistence type="predicted"/>
<dbReference type="Gene3D" id="3.40.50.720">
    <property type="entry name" value="NAD(P)-binding Rossmann-like Domain"/>
    <property type="match status" value="1"/>
</dbReference>
<dbReference type="InterPro" id="IPR020828">
    <property type="entry name" value="GlycerAld_3-P_DH_NAD(P)-bd"/>
</dbReference>
<comment type="caution">
    <text evidence="2">The sequence shown here is derived from an EMBL/GenBank/DDBJ whole genome shotgun (WGS) entry which is preliminary data.</text>
</comment>
<dbReference type="PANTHER" id="PTHR42955:SF1">
    <property type="entry name" value="GLYCERALDEHYDE-3-PHOSPHATE DEHYDROGENASE"/>
    <property type="match status" value="1"/>
</dbReference>
<evidence type="ECO:0000313" key="2">
    <source>
        <dbReference type="EMBL" id="GFH18575.1"/>
    </source>
</evidence>
<accession>A0A699ZA97</accession>
<name>A0A699ZA97_HAELA</name>
<protein>
    <submittedName>
        <fullName evidence="2">Gp_dh_N domain-containing protein</fullName>
    </submittedName>
</protein>
<feature type="non-terminal residue" evidence="2">
    <location>
        <position position="1"/>
    </location>
</feature>
<evidence type="ECO:0000313" key="3">
    <source>
        <dbReference type="Proteomes" id="UP000485058"/>
    </source>
</evidence>
<feature type="domain" description="Glyceraldehyde 3-phosphate dehydrogenase NAD(P) binding" evidence="1">
    <location>
        <begin position="45"/>
        <end position="111"/>
    </location>
</feature>
<reference evidence="2 3" key="1">
    <citation type="submission" date="2020-02" db="EMBL/GenBank/DDBJ databases">
        <title>Draft genome sequence of Haematococcus lacustris strain NIES-144.</title>
        <authorList>
            <person name="Morimoto D."/>
            <person name="Nakagawa S."/>
            <person name="Yoshida T."/>
            <person name="Sawayama S."/>
        </authorList>
    </citation>
    <scope>NUCLEOTIDE SEQUENCE [LARGE SCALE GENOMIC DNA]</scope>
    <source>
        <strain evidence="2 3">NIES-144</strain>
    </source>
</reference>
<dbReference type="SUPFAM" id="SSF51735">
    <property type="entry name" value="NAD(P)-binding Rossmann-fold domains"/>
    <property type="match status" value="1"/>
</dbReference>
<dbReference type="AlphaFoldDB" id="A0A699ZA97"/>
<evidence type="ECO:0000259" key="1">
    <source>
        <dbReference type="Pfam" id="PF00044"/>
    </source>
</evidence>
<dbReference type="Proteomes" id="UP000485058">
    <property type="component" value="Unassembled WGS sequence"/>
</dbReference>
<dbReference type="InterPro" id="IPR052978">
    <property type="entry name" value="GAP_dehydrogenase"/>
</dbReference>